<keyword evidence="7" id="KW-0735">Signal-anchor</keyword>
<accession>A0A9N6WT82</accession>
<reference evidence="13" key="1">
    <citation type="submission" date="2021-04" db="EMBL/GenBank/DDBJ databases">
        <authorList>
            <person name="Cornetti L."/>
        </authorList>
    </citation>
    <scope>NUCLEOTIDE SEQUENCE</scope>
</reference>
<name>A0A9N6WT82_9CRUS</name>
<dbReference type="InterPro" id="IPR027791">
    <property type="entry name" value="Galactosyl_T_C"/>
</dbReference>
<dbReference type="GO" id="GO:0005794">
    <property type="term" value="C:Golgi apparatus"/>
    <property type="evidence" value="ECO:0007669"/>
    <property type="project" value="TreeGrafter"/>
</dbReference>
<dbReference type="InterPro" id="IPR003859">
    <property type="entry name" value="Galactosyl_T"/>
</dbReference>
<evidence type="ECO:0000256" key="10">
    <source>
        <dbReference type="ARBA" id="ARBA00023180"/>
    </source>
</evidence>
<evidence type="ECO:0000256" key="2">
    <source>
        <dbReference type="ARBA" id="ARBA00004922"/>
    </source>
</evidence>
<keyword evidence="4" id="KW-0328">Glycosyltransferase</keyword>
<evidence type="ECO:0000256" key="5">
    <source>
        <dbReference type="ARBA" id="ARBA00022679"/>
    </source>
</evidence>
<dbReference type="GO" id="GO:0046525">
    <property type="term" value="F:xylosylprotein 4-beta-galactosyltransferase activity"/>
    <property type="evidence" value="ECO:0007669"/>
    <property type="project" value="TreeGrafter"/>
</dbReference>
<keyword evidence="9" id="KW-0472">Membrane</keyword>
<evidence type="ECO:0000256" key="3">
    <source>
        <dbReference type="ARBA" id="ARBA00005735"/>
    </source>
</evidence>
<dbReference type="InterPro" id="IPR027995">
    <property type="entry name" value="Galactosyl_T_N"/>
</dbReference>
<evidence type="ECO:0000259" key="11">
    <source>
        <dbReference type="Pfam" id="PF02709"/>
    </source>
</evidence>
<organism evidence="13">
    <name type="scientific">Evadne anonyx</name>
    <dbReference type="NCBI Taxonomy" id="141404"/>
    <lineage>
        <taxon>Eukaryota</taxon>
        <taxon>Metazoa</taxon>
        <taxon>Ecdysozoa</taxon>
        <taxon>Arthropoda</taxon>
        <taxon>Crustacea</taxon>
        <taxon>Branchiopoda</taxon>
        <taxon>Diplostraca</taxon>
        <taxon>Cladocera</taxon>
        <taxon>Onychopoda</taxon>
        <taxon>Podonidae</taxon>
        <taxon>Evadne</taxon>
    </lineage>
</organism>
<feature type="domain" description="Galactosyltransferase C-terminal" evidence="11">
    <location>
        <begin position="106"/>
        <end position="182"/>
    </location>
</feature>
<dbReference type="GO" id="GO:0016020">
    <property type="term" value="C:membrane"/>
    <property type="evidence" value="ECO:0007669"/>
    <property type="project" value="UniProtKB-SubCell"/>
</dbReference>
<evidence type="ECO:0000256" key="1">
    <source>
        <dbReference type="ARBA" id="ARBA00004606"/>
    </source>
</evidence>
<dbReference type="PANTHER" id="PTHR19300">
    <property type="entry name" value="BETA-1,4-GALACTOSYLTRANSFERASE"/>
    <property type="match status" value="1"/>
</dbReference>
<sequence>MPESFSSDYSTGNHRMAVIVPFRNRFEELQEFVPYMKKFLHNQSIVNDIYVINQVDDYRFNRASLINIGFLHINKLSKYDYIVMHDVDLIPINSQLRYSFPQEGNALHMASPKTHPKYHYDNFVGGILILTSKDFLKLNGLSNRYWGWGLEDDEFYLRMKQGGIKVIRPENITTGPKNTFKHLHDSVKRSRDMVKCFDQKAVTRKRDRVTGLKDVSYELQSVTLVTINSSPATILNVLLNCNRTLTPWCHTNLERKGKDSF</sequence>
<keyword evidence="6" id="KW-0812">Transmembrane</keyword>
<comment type="pathway">
    <text evidence="2">Protein modification; protein glycosylation.</text>
</comment>
<comment type="similarity">
    <text evidence="3">Belongs to the glycosyltransferase 7 family.</text>
</comment>
<evidence type="ECO:0000256" key="6">
    <source>
        <dbReference type="ARBA" id="ARBA00022692"/>
    </source>
</evidence>
<evidence type="ECO:0000259" key="12">
    <source>
        <dbReference type="Pfam" id="PF13733"/>
    </source>
</evidence>
<keyword evidence="5" id="KW-0808">Transferase</keyword>
<comment type="subcellular location">
    <subcellularLocation>
        <location evidence="1">Membrane</location>
        <topology evidence="1">Single-pass type II membrane protein</topology>
    </subcellularLocation>
</comment>
<dbReference type="InterPro" id="IPR029044">
    <property type="entry name" value="Nucleotide-diphossugar_trans"/>
</dbReference>
<dbReference type="EMBL" id="OC986055">
    <property type="protein sequence ID" value="CAG4642710.1"/>
    <property type="molecule type" value="Genomic_DNA"/>
</dbReference>
<evidence type="ECO:0000313" key="13">
    <source>
        <dbReference type="EMBL" id="CAG4642710.1"/>
    </source>
</evidence>
<dbReference type="PANTHER" id="PTHR19300:SF30">
    <property type="entry name" value="BETA-1,4-GALACTOSYLTRANSFERASE 7"/>
    <property type="match status" value="1"/>
</dbReference>
<dbReference type="SUPFAM" id="SSF53448">
    <property type="entry name" value="Nucleotide-diphospho-sugar transferases"/>
    <property type="match status" value="1"/>
</dbReference>
<dbReference type="Pfam" id="PF13733">
    <property type="entry name" value="Glyco_transf_7N"/>
    <property type="match status" value="1"/>
</dbReference>
<evidence type="ECO:0000256" key="9">
    <source>
        <dbReference type="ARBA" id="ARBA00023136"/>
    </source>
</evidence>
<dbReference type="GO" id="GO:0030166">
    <property type="term" value="P:proteoglycan biosynthetic process"/>
    <property type="evidence" value="ECO:0007669"/>
    <property type="project" value="TreeGrafter"/>
</dbReference>
<evidence type="ECO:0000256" key="8">
    <source>
        <dbReference type="ARBA" id="ARBA00022989"/>
    </source>
</evidence>
<feature type="domain" description="Galactosyltransferase N-terminal" evidence="12">
    <location>
        <begin position="12"/>
        <end position="98"/>
    </location>
</feature>
<protein>
    <submittedName>
        <fullName evidence="13">EOG090X0AZ6</fullName>
    </submittedName>
</protein>
<evidence type="ECO:0000256" key="4">
    <source>
        <dbReference type="ARBA" id="ARBA00022676"/>
    </source>
</evidence>
<gene>
    <name evidence="13" type="primary">EOG090X0AZ6</name>
</gene>
<dbReference type="Gene3D" id="3.90.550.10">
    <property type="entry name" value="Spore Coat Polysaccharide Biosynthesis Protein SpsA, Chain A"/>
    <property type="match status" value="1"/>
</dbReference>
<dbReference type="AlphaFoldDB" id="A0A9N6WT82"/>
<evidence type="ECO:0000256" key="7">
    <source>
        <dbReference type="ARBA" id="ARBA00022968"/>
    </source>
</evidence>
<keyword evidence="10" id="KW-0325">Glycoprotein</keyword>
<dbReference type="GO" id="GO:0005975">
    <property type="term" value="P:carbohydrate metabolic process"/>
    <property type="evidence" value="ECO:0007669"/>
    <property type="project" value="InterPro"/>
</dbReference>
<proteinExistence type="inferred from homology"/>
<keyword evidence="8" id="KW-1133">Transmembrane helix</keyword>
<dbReference type="Pfam" id="PF02709">
    <property type="entry name" value="Glyco_transf_7C"/>
    <property type="match status" value="1"/>
</dbReference>
<dbReference type="PRINTS" id="PR02050">
    <property type="entry name" value="B14GALTRFASE"/>
</dbReference>